<dbReference type="InterPro" id="IPR021136">
    <property type="entry name" value="Flagellar_hook_control-like_C"/>
</dbReference>
<protein>
    <recommendedName>
        <fullName evidence="2">Flagellar hook-length control protein-like C-terminal domain-containing protein</fullName>
    </recommendedName>
</protein>
<dbReference type="Gene3D" id="3.30.750.140">
    <property type="match status" value="1"/>
</dbReference>
<evidence type="ECO:0000256" key="1">
    <source>
        <dbReference type="SAM" id="MobiDB-lite"/>
    </source>
</evidence>
<feature type="compositionally biased region" description="Low complexity" evidence="1">
    <location>
        <begin position="66"/>
        <end position="76"/>
    </location>
</feature>
<dbReference type="STRING" id="1420916.AU14_13280"/>
<evidence type="ECO:0000259" key="2">
    <source>
        <dbReference type="Pfam" id="PF02120"/>
    </source>
</evidence>
<dbReference type="KEGG" id="msx:AU14_13280"/>
<proteinExistence type="predicted"/>
<feature type="domain" description="Flagellar hook-length control protein-like C-terminal" evidence="2">
    <location>
        <begin position="408"/>
        <end position="487"/>
    </location>
</feature>
<evidence type="ECO:0000313" key="3">
    <source>
        <dbReference type="EMBL" id="AHI29213.1"/>
    </source>
</evidence>
<dbReference type="InterPro" id="IPR038610">
    <property type="entry name" value="FliK-like_C_sf"/>
</dbReference>
<dbReference type="Proteomes" id="UP000061489">
    <property type="component" value="Chromosome"/>
</dbReference>
<dbReference type="AlphaFoldDB" id="W5YRV0"/>
<accession>W5YRV0</accession>
<sequence length="502" mass="53836">MRAHAASDAFNTDKAGAEIFFTARPAGAAYYNETPGGLLLPNTKSPDTKPIAMKLPTGPQPPQPTVPSSSPQPSSTAESQKAVADLPVSARQQLDALQLANRQTTLARVAEVINRQAGERSELLLDVRGKSLTVDAAIGKTSLEPGDWVKIMRAGNELQLMGKLAPAQATVVARALAQHLPWQQNLESGLSRMLASLNQGLKPDPSPGQLPSARVTQPLPEAARQSIQQVLANLPTATSLKPGSGGQEQPLQQVKQWIAESGVFAESRLAQTPSAALPDLKLAIGRVITALLAQQGQGPEQFTRITPLASPELVQAPLQFPQAMTPSPASASSEPTTVGQMLRLLAGMLNRITVNQLHSQVLAARGAGDAPAPLSTVLLELPWVTPQNEPKVAQLRIDQHPDERSDKRDSKKAATSEWRLALAMDLDDAGPLHFDVALRQQSVSARVWAEKQSTLRQVNEELPLLRQSLTDLGLEVTDLECRRGSPEGSVTRLEHRLVDTRA</sequence>
<gene>
    <name evidence="3" type="ORF">AU14_13280</name>
</gene>
<reference evidence="3 4" key="1">
    <citation type="journal article" date="2014" name="Genome Announc.">
        <title>Draft Genome Sequences of Marinobacter similis A3d10T and Marinobacter salarius R9SW1T.</title>
        <authorList>
            <person name="Ivanova E.P."/>
            <person name="Ng H.J."/>
            <person name="Webb H.K."/>
            <person name="Feng G."/>
            <person name="Oshima K."/>
            <person name="Hattori M."/>
            <person name="Ohkuma M."/>
            <person name="Sergeev A.F."/>
            <person name="Mikhailov V.V."/>
            <person name="Crawford R.J."/>
            <person name="Sawabe T."/>
        </authorList>
    </citation>
    <scope>NUCLEOTIDE SEQUENCE [LARGE SCALE GENOMIC DNA]</scope>
    <source>
        <strain evidence="3 4">A3d10</strain>
    </source>
</reference>
<dbReference type="HOGENOM" id="CLU_617920_0_0_6"/>
<evidence type="ECO:0000313" key="4">
    <source>
        <dbReference type="Proteomes" id="UP000061489"/>
    </source>
</evidence>
<name>W5YRV0_9GAMM</name>
<organism evidence="3 4">
    <name type="scientific">Marinobacter similis</name>
    <dbReference type="NCBI Taxonomy" id="1420916"/>
    <lineage>
        <taxon>Bacteria</taxon>
        <taxon>Pseudomonadati</taxon>
        <taxon>Pseudomonadota</taxon>
        <taxon>Gammaproteobacteria</taxon>
        <taxon>Pseudomonadales</taxon>
        <taxon>Marinobacteraceae</taxon>
        <taxon>Marinobacter</taxon>
    </lineage>
</organism>
<dbReference type="Pfam" id="PF02120">
    <property type="entry name" value="Flg_hook"/>
    <property type="match status" value="1"/>
</dbReference>
<keyword evidence="4" id="KW-1185">Reference proteome</keyword>
<feature type="region of interest" description="Disordered" evidence="1">
    <location>
        <begin position="32"/>
        <end position="84"/>
    </location>
</feature>
<dbReference type="EMBL" id="CP007151">
    <property type="protein sequence ID" value="AHI29213.1"/>
    <property type="molecule type" value="Genomic_DNA"/>
</dbReference>